<sequence length="68" mass="7800">MSEITCKYMDEMGETGVGITQEDEINMDVKNSFTTKWAIIKEACPWFFDMWELIAERPNQVPVGLGHS</sequence>
<comment type="caution">
    <text evidence="1">The sequence shown here is derived from an EMBL/GenBank/DDBJ whole genome shotgun (WGS) entry which is preliminary data.</text>
</comment>
<dbReference type="EMBL" id="JABBWM010000204">
    <property type="protein sequence ID" value="KAG2084741.1"/>
    <property type="molecule type" value="Genomic_DNA"/>
</dbReference>
<dbReference type="OrthoDB" id="3255996at2759"/>
<organism evidence="1 2">
    <name type="scientific">Suillus discolor</name>
    <dbReference type="NCBI Taxonomy" id="1912936"/>
    <lineage>
        <taxon>Eukaryota</taxon>
        <taxon>Fungi</taxon>
        <taxon>Dikarya</taxon>
        <taxon>Basidiomycota</taxon>
        <taxon>Agaricomycotina</taxon>
        <taxon>Agaricomycetes</taxon>
        <taxon>Agaricomycetidae</taxon>
        <taxon>Boletales</taxon>
        <taxon>Suillineae</taxon>
        <taxon>Suillaceae</taxon>
        <taxon>Suillus</taxon>
    </lineage>
</organism>
<dbReference type="Proteomes" id="UP000823399">
    <property type="component" value="Unassembled WGS sequence"/>
</dbReference>
<reference evidence="1" key="1">
    <citation type="journal article" date="2020" name="New Phytol.">
        <title>Comparative genomics reveals dynamic genome evolution in host specialist ectomycorrhizal fungi.</title>
        <authorList>
            <person name="Lofgren L.A."/>
            <person name="Nguyen N.H."/>
            <person name="Vilgalys R."/>
            <person name="Ruytinx J."/>
            <person name="Liao H.L."/>
            <person name="Branco S."/>
            <person name="Kuo A."/>
            <person name="LaButti K."/>
            <person name="Lipzen A."/>
            <person name="Andreopoulos W."/>
            <person name="Pangilinan J."/>
            <person name="Riley R."/>
            <person name="Hundley H."/>
            <person name="Na H."/>
            <person name="Barry K."/>
            <person name="Grigoriev I.V."/>
            <person name="Stajich J.E."/>
            <person name="Kennedy P.G."/>
        </authorList>
    </citation>
    <scope>NUCLEOTIDE SEQUENCE</scope>
    <source>
        <strain evidence="1">FC423</strain>
    </source>
</reference>
<dbReference type="GeneID" id="64705011"/>
<dbReference type="RefSeq" id="XP_041284557.1">
    <property type="nucleotide sequence ID" value="XM_041442752.1"/>
</dbReference>
<protein>
    <submittedName>
        <fullName evidence="1">Uncharacterized protein</fullName>
    </submittedName>
</protein>
<gene>
    <name evidence="1" type="ORF">F5147DRAFT_782369</name>
</gene>
<name>A0A9P7ES88_9AGAM</name>
<accession>A0A9P7ES88</accession>
<evidence type="ECO:0000313" key="1">
    <source>
        <dbReference type="EMBL" id="KAG2084741.1"/>
    </source>
</evidence>
<dbReference type="AlphaFoldDB" id="A0A9P7ES88"/>
<evidence type="ECO:0000313" key="2">
    <source>
        <dbReference type="Proteomes" id="UP000823399"/>
    </source>
</evidence>
<keyword evidence="2" id="KW-1185">Reference proteome</keyword>
<proteinExistence type="predicted"/>